<organism evidence="3 5">
    <name type="scientific">Mycobacterium montefiorense</name>
    <dbReference type="NCBI Taxonomy" id="154654"/>
    <lineage>
        <taxon>Bacteria</taxon>
        <taxon>Bacillati</taxon>
        <taxon>Actinomycetota</taxon>
        <taxon>Actinomycetes</taxon>
        <taxon>Mycobacteriales</taxon>
        <taxon>Mycobacteriaceae</taxon>
        <taxon>Mycobacterium</taxon>
        <taxon>Mycobacterium simiae complex</taxon>
    </lineage>
</organism>
<dbReference type="PANTHER" id="PTHR34846">
    <property type="entry name" value="4-CARBOXYMUCONOLACTONE DECARBOXYLASE FAMILY PROTEIN (AFU_ORTHOLOGUE AFUA_6G11590)"/>
    <property type="match status" value="1"/>
</dbReference>
<dbReference type="Proteomes" id="UP001139505">
    <property type="component" value="Unassembled WGS sequence"/>
</dbReference>
<name>A0AA37UX84_9MYCO</name>
<feature type="domain" description="Carboxymuconolactone decarboxylase-like" evidence="1">
    <location>
        <begin position="49"/>
        <end position="109"/>
    </location>
</feature>
<dbReference type="AlphaFoldDB" id="A0AA37UX84"/>
<sequence length="200" mass="22099">MSRLQGVSDHDASLGARIAFFFTKRKLAQMAGLETVGMLEPLRMYAHVPKLLSAYGRLEQAESKLDILRPRHRALAELKAATTVRCEYCIDLGSQIARQWGITDEELLAMSGPDYRNAPCFSEVDKLILEYATAMSRTPVEVTDELFDALRAHFDTPQLVALTHVINLGNMRARFNLALGIGSSGFSGDRVCALPDTGRV</sequence>
<gene>
    <name evidence="2" type="ORF">MmonteBS_42450</name>
    <name evidence="3" type="ORF">NJB18185_48530</name>
</gene>
<evidence type="ECO:0000313" key="4">
    <source>
        <dbReference type="Proteomes" id="UP000245060"/>
    </source>
</evidence>
<reference evidence="3" key="4">
    <citation type="submission" date="2022-04" db="EMBL/GenBank/DDBJ databases">
        <authorList>
            <person name="Komine T."/>
            <person name="Fukano H."/>
            <person name="Wada S."/>
        </authorList>
    </citation>
    <scope>NUCLEOTIDE SEQUENCE</scope>
    <source>
        <strain evidence="3">NJB18185</strain>
    </source>
</reference>
<comment type="caution">
    <text evidence="3">The sequence shown here is derived from an EMBL/GenBank/DDBJ whole genome shotgun (WGS) entry which is preliminary data.</text>
</comment>
<reference evidence="3" key="3">
    <citation type="journal article" date="2022" name="Microbiol. Resour. Announc.">
        <title>Draft Genome Sequences of Eight Mycobacterium montefiorense Strains Isolated from Salamanders in Captivity.</title>
        <authorList>
            <person name="Komine T."/>
            <person name="Ihara H."/>
            <person name="Fukano H."/>
            <person name="Hoshino Y."/>
            <person name="Kurata O."/>
            <person name="Wada S."/>
        </authorList>
    </citation>
    <scope>NUCLEOTIDE SEQUENCE</scope>
    <source>
        <strain evidence="3">NJB18185</strain>
    </source>
</reference>
<evidence type="ECO:0000313" key="5">
    <source>
        <dbReference type="Proteomes" id="UP001139505"/>
    </source>
</evidence>
<keyword evidence="4" id="KW-1185">Reference proteome</keyword>
<evidence type="ECO:0000313" key="3">
    <source>
        <dbReference type="EMBL" id="GKU75082.1"/>
    </source>
</evidence>
<reference evidence="2" key="1">
    <citation type="journal article" date="2018" name="Genome Announc.">
        <title>Draft Genome Sequence of Mycobacterium montefiorense Isolated from Japanese Black Salamander (Hynobius nigrescens).</title>
        <authorList>
            <person name="Fukano H."/>
            <person name="Yoshida M."/>
            <person name="Shimizu A."/>
            <person name="Iwao H."/>
            <person name="Katayama Y."/>
            <person name="Omatsu T."/>
            <person name="Mizutani T."/>
            <person name="Kurata O."/>
            <person name="Wada S."/>
            <person name="Hoshino Y."/>
        </authorList>
    </citation>
    <scope>NUCLEOTIDE SEQUENCE</scope>
    <source>
        <strain evidence="2">BS</strain>
    </source>
</reference>
<reference evidence="4" key="2">
    <citation type="submission" date="2018-04" db="EMBL/GenBank/DDBJ databases">
        <title>Draft genome sequence of Mycobacterium montefiorense isolated from Japanese black salamander.</title>
        <authorList>
            <person name="Fukano H."/>
            <person name="Yoshida M."/>
            <person name="Shimizu A."/>
            <person name="Iwao H."/>
            <person name="Kurata O."/>
            <person name="Katayama Y."/>
            <person name="Omatsu T."/>
            <person name="Mizutani T."/>
            <person name="Wada S."/>
            <person name="Hoshino Y."/>
        </authorList>
    </citation>
    <scope>NUCLEOTIDE SEQUENCE [LARGE SCALE GENOMIC DNA]</scope>
    <source>
        <strain evidence="4">BS</strain>
    </source>
</reference>
<dbReference type="Proteomes" id="UP000245060">
    <property type="component" value="Unassembled WGS sequence"/>
</dbReference>
<proteinExistence type="predicted"/>
<evidence type="ECO:0000259" key="1">
    <source>
        <dbReference type="Pfam" id="PF02627"/>
    </source>
</evidence>
<dbReference type="EMBL" id="BFCH01000023">
    <property type="protein sequence ID" value="GBG39873.1"/>
    <property type="molecule type" value="Genomic_DNA"/>
</dbReference>
<dbReference type="PANTHER" id="PTHR34846:SF10">
    <property type="entry name" value="CYTOPLASMIC PROTEIN"/>
    <property type="match status" value="1"/>
</dbReference>
<dbReference type="Gene3D" id="1.20.1290.10">
    <property type="entry name" value="AhpD-like"/>
    <property type="match status" value="1"/>
</dbReference>
<dbReference type="SUPFAM" id="SSF69118">
    <property type="entry name" value="AhpD-like"/>
    <property type="match status" value="1"/>
</dbReference>
<dbReference type="GO" id="GO:0051920">
    <property type="term" value="F:peroxiredoxin activity"/>
    <property type="evidence" value="ECO:0007669"/>
    <property type="project" value="InterPro"/>
</dbReference>
<accession>A0AA37UX84</accession>
<evidence type="ECO:0000313" key="2">
    <source>
        <dbReference type="EMBL" id="GBG39873.1"/>
    </source>
</evidence>
<dbReference type="Pfam" id="PF02627">
    <property type="entry name" value="CMD"/>
    <property type="match status" value="1"/>
</dbReference>
<dbReference type="RefSeq" id="WP_108925365.1">
    <property type="nucleotide sequence ID" value="NZ_BFCH01000023.1"/>
</dbReference>
<protein>
    <recommendedName>
        <fullName evidence="1">Carboxymuconolactone decarboxylase-like domain-containing protein</fullName>
    </recommendedName>
</protein>
<dbReference type="EMBL" id="BQYH01000066">
    <property type="protein sequence ID" value="GKU75082.1"/>
    <property type="molecule type" value="Genomic_DNA"/>
</dbReference>
<dbReference type="InterPro" id="IPR029032">
    <property type="entry name" value="AhpD-like"/>
</dbReference>
<dbReference type="InterPro" id="IPR003779">
    <property type="entry name" value="CMD-like"/>
</dbReference>